<evidence type="ECO:0000313" key="5">
    <source>
        <dbReference type="Proteomes" id="UP000036987"/>
    </source>
</evidence>
<feature type="coiled-coil region" evidence="2">
    <location>
        <begin position="254"/>
        <end position="288"/>
    </location>
</feature>
<dbReference type="PANTHER" id="PTHR47344:SF1">
    <property type="entry name" value="RING ZINC FINGER PROTEIN-RELATED"/>
    <property type="match status" value="1"/>
</dbReference>
<protein>
    <recommendedName>
        <fullName evidence="3">RING-type domain-containing protein</fullName>
    </recommendedName>
</protein>
<keyword evidence="1" id="KW-0863">Zinc-finger</keyword>
<name>A0A0K9PCQ0_ZOSMR</name>
<dbReference type="AlphaFoldDB" id="A0A0K9PCQ0"/>
<keyword evidence="5" id="KW-1185">Reference proteome</keyword>
<dbReference type="SUPFAM" id="SSF57850">
    <property type="entry name" value="RING/U-box"/>
    <property type="match status" value="1"/>
</dbReference>
<evidence type="ECO:0000259" key="3">
    <source>
        <dbReference type="PROSITE" id="PS50089"/>
    </source>
</evidence>
<evidence type="ECO:0000256" key="2">
    <source>
        <dbReference type="SAM" id="Coils"/>
    </source>
</evidence>
<keyword evidence="1" id="KW-0479">Metal-binding</keyword>
<keyword evidence="1" id="KW-0862">Zinc</keyword>
<dbReference type="InterPro" id="IPR001841">
    <property type="entry name" value="Znf_RING"/>
</dbReference>
<proteinExistence type="predicted"/>
<sequence>MSSSEEARHREGVGRPICCICYEDFNPIAEDLQSISVCGHVFHELCIQQWLEYCPSKKKPTCPVCKQKYSKNDLVRLYFQSASHTGDTQGFCSQKPSDNADKAVPRLDVEKLEERFLLVKNAFDDQKKENEELKDEVLLWKERAKKEEALKEAGRKEKDLIHQMVQAKREEISTLTIECSRWKEKSLALAKELASFKLTTDVNLEEEEVLKFASIGHGPGRANDIIDVLKKSLVLRNKSYKELMAQCTLLGRAETRSLKKLEKSEEKIKKLRARLLEIEKRAEENDNVILRNLKASKETVLRGINMQDVKWHSDFTHNSMRAAEDQLCDPDICSQKTANVLEFNKESLPVQQIDNVSFDQDGDSFFIVNDDFKESSPNEYSKNPALLVENLGVNEFSKDVSVDILNGSSKNAFKKMEASNFQVFNNSVIEIEDDSNKILEVMNRCNSEPVEVNDLQNGHVIPIKINECSSDKPNLPNGLLGRESSTIYPGKWNKRGHSKTIPMQTFSNSLIAVGADGKGGRVKVLKETSQCLNNRESISKRQKLGIKQVGSSQGCLQMEHFFMKKKN</sequence>
<comment type="caution">
    <text evidence="4">The sequence shown here is derived from an EMBL/GenBank/DDBJ whole genome shotgun (WGS) entry which is preliminary data.</text>
</comment>
<dbReference type="STRING" id="29655.A0A0K9PCQ0"/>
<feature type="coiled-coil region" evidence="2">
    <location>
        <begin position="109"/>
        <end position="185"/>
    </location>
</feature>
<gene>
    <name evidence="4" type="ORF">ZOSMA_28G01090</name>
</gene>
<organism evidence="4 5">
    <name type="scientific">Zostera marina</name>
    <name type="common">Eelgrass</name>
    <dbReference type="NCBI Taxonomy" id="29655"/>
    <lineage>
        <taxon>Eukaryota</taxon>
        <taxon>Viridiplantae</taxon>
        <taxon>Streptophyta</taxon>
        <taxon>Embryophyta</taxon>
        <taxon>Tracheophyta</taxon>
        <taxon>Spermatophyta</taxon>
        <taxon>Magnoliopsida</taxon>
        <taxon>Liliopsida</taxon>
        <taxon>Zosteraceae</taxon>
        <taxon>Zostera</taxon>
    </lineage>
</organism>
<evidence type="ECO:0000313" key="4">
    <source>
        <dbReference type="EMBL" id="KMZ66749.1"/>
    </source>
</evidence>
<dbReference type="PROSITE" id="PS50089">
    <property type="entry name" value="ZF_RING_2"/>
    <property type="match status" value="1"/>
</dbReference>
<dbReference type="EMBL" id="LFYR01000958">
    <property type="protein sequence ID" value="KMZ66749.1"/>
    <property type="molecule type" value="Genomic_DNA"/>
</dbReference>
<feature type="domain" description="RING-type" evidence="3">
    <location>
        <begin position="18"/>
        <end position="66"/>
    </location>
</feature>
<dbReference type="Proteomes" id="UP000036987">
    <property type="component" value="Unassembled WGS sequence"/>
</dbReference>
<dbReference type="InterPro" id="IPR013083">
    <property type="entry name" value="Znf_RING/FYVE/PHD"/>
</dbReference>
<dbReference type="OrthoDB" id="8062037at2759"/>
<evidence type="ECO:0000256" key="1">
    <source>
        <dbReference type="PROSITE-ProRule" id="PRU00175"/>
    </source>
</evidence>
<dbReference type="SMART" id="SM00184">
    <property type="entry name" value="RING"/>
    <property type="match status" value="1"/>
</dbReference>
<keyword evidence="2" id="KW-0175">Coiled coil</keyword>
<dbReference type="Pfam" id="PF13639">
    <property type="entry name" value="zf-RING_2"/>
    <property type="match status" value="1"/>
</dbReference>
<dbReference type="Gene3D" id="3.30.40.10">
    <property type="entry name" value="Zinc/RING finger domain, C3HC4 (zinc finger)"/>
    <property type="match status" value="1"/>
</dbReference>
<dbReference type="OMA" id="NSAFEDQ"/>
<dbReference type="GO" id="GO:0008270">
    <property type="term" value="F:zinc ion binding"/>
    <property type="evidence" value="ECO:0007669"/>
    <property type="project" value="UniProtKB-KW"/>
</dbReference>
<accession>A0A0K9PCQ0</accession>
<reference evidence="5" key="1">
    <citation type="journal article" date="2016" name="Nature">
        <title>The genome of the seagrass Zostera marina reveals angiosperm adaptation to the sea.</title>
        <authorList>
            <person name="Olsen J.L."/>
            <person name="Rouze P."/>
            <person name="Verhelst B."/>
            <person name="Lin Y.-C."/>
            <person name="Bayer T."/>
            <person name="Collen J."/>
            <person name="Dattolo E."/>
            <person name="De Paoli E."/>
            <person name="Dittami S."/>
            <person name="Maumus F."/>
            <person name="Michel G."/>
            <person name="Kersting A."/>
            <person name="Lauritano C."/>
            <person name="Lohaus R."/>
            <person name="Toepel M."/>
            <person name="Tonon T."/>
            <person name="Vanneste K."/>
            <person name="Amirebrahimi M."/>
            <person name="Brakel J."/>
            <person name="Bostroem C."/>
            <person name="Chovatia M."/>
            <person name="Grimwood J."/>
            <person name="Jenkins J.W."/>
            <person name="Jueterbock A."/>
            <person name="Mraz A."/>
            <person name="Stam W.T."/>
            <person name="Tice H."/>
            <person name="Bornberg-Bauer E."/>
            <person name="Green P.J."/>
            <person name="Pearson G.A."/>
            <person name="Procaccini G."/>
            <person name="Duarte C.M."/>
            <person name="Schmutz J."/>
            <person name="Reusch T.B.H."/>
            <person name="Van de Peer Y."/>
        </authorList>
    </citation>
    <scope>NUCLEOTIDE SEQUENCE [LARGE SCALE GENOMIC DNA]</scope>
    <source>
        <strain evidence="5">cv. Finnish</strain>
    </source>
</reference>
<dbReference type="PANTHER" id="PTHR47344">
    <property type="entry name" value="RING ZINC FINGER PROTEIN-RELATED"/>
    <property type="match status" value="1"/>
</dbReference>